<organism evidence="1 2">
    <name type="scientific">Streptococcus sanguinis</name>
    <dbReference type="NCBI Taxonomy" id="1305"/>
    <lineage>
        <taxon>Bacteria</taxon>
        <taxon>Bacillati</taxon>
        <taxon>Bacillota</taxon>
        <taxon>Bacilli</taxon>
        <taxon>Lactobacillales</taxon>
        <taxon>Streptococcaceae</taxon>
        <taxon>Streptococcus</taxon>
    </lineage>
</organism>
<accession>A0A3P1S3C2</accession>
<reference evidence="1 2" key="1">
    <citation type="submission" date="2018-11" db="EMBL/GenBank/DDBJ databases">
        <title>Genomes From Bacteria Associated with the Canine Oral Cavity: a Test Case for Automated Genome-Based Taxonomic Assignment.</title>
        <authorList>
            <person name="Coil D.A."/>
            <person name="Jospin G."/>
            <person name="Darling A.E."/>
            <person name="Wallis C."/>
            <person name="Davis I.J."/>
            <person name="Harris S."/>
            <person name="Eisen J.A."/>
            <person name="Holcombe L.J."/>
            <person name="O'Flynn C."/>
        </authorList>
    </citation>
    <scope>NUCLEOTIDE SEQUENCE [LARGE SCALE GENOMIC DNA]</scope>
    <source>
        <strain evidence="1 2">OH953</strain>
    </source>
</reference>
<evidence type="ECO:0000313" key="2">
    <source>
        <dbReference type="Proteomes" id="UP000277597"/>
    </source>
</evidence>
<proteinExistence type="predicted"/>
<sequence length="139" mass="16537">MVQSRLSLYLNNQQEKKLDEITAFLNDGKSQTFKIMLETFYQLFIVDGNDLAYENRLNQLQRGDFDSIEKDVKQVKRKMDQLLYLQLSNFHSRDENWDIQDLESVHSKIDPQQHELLARIDELIQEDKARGQTIKHSHK</sequence>
<name>A0A3P1S3C2_STRSA</name>
<dbReference type="AlphaFoldDB" id="A0A3P1S3C2"/>
<dbReference type="Proteomes" id="UP000277597">
    <property type="component" value="Unassembled WGS sequence"/>
</dbReference>
<gene>
    <name evidence="1" type="ORF">EII39_07115</name>
</gene>
<protein>
    <submittedName>
        <fullName evidence="1">Uncharacterized protein</fullName>
    </submittedName>
</protein>
<dbReference type="EMBL" id="RQZI01000007">
    <property type="protein sequence ID" value="RRC91751.1"/>
    <property type="molecule type" value="Genomic_DNA"/>
</dbReference>
<evidence type="ECO:0000313" key="1">
    <source>
        <dbReference type="EMBL" id="RRC91751.1"/>
    </source>
</evidence>
<dbReference type="RefSeq" id="WP_124765404.1">
    <property type="nucleotide sequence ID" value="NZ_RQZI01000007.1"/>
</dbReference>
<comment type="caution">
    <text evidence="1">The sequence shown here is derived from an EMBL/GenBank/DDBJ whole genome shotgun (WGS) entry which is preliminary data.</text>
</comment>